<dbReference type="Gramene" id="KRH38253">
    <property type="protein sequence ID" value="KRH38253"/>
    <property type="gene ID" value="GLYMA_09G121800"/>
</dbReference>
<gene>
    <name evidence="1" type="ORF">GLYMA_09G121800</name>
</gene>
<dbReference type="STRING" id="3847.A0A0R0I7F6"/>
<evidence type="ECO:0000313" key="2">
    <source>
        <dbReference type="EnsemblPlants" id="KRH38253"/>
    </source>
</evidence>
<name>A0A0R0I7F6_SOYBN</name>
<dbReference type="EnsemblPlants" id="KRH38253">
    <property type="protein sequence ID" value="KRH38253"/>
    <property type="gene ID" value="GLYMA_09G121800"/>
</dbReference>
<protein>
    <submittedName>
        <fullName evidence="1 2">Uncharacterized protein</fullName>
    </submittedName>
</protein>
<dbReference type="InParanoid" id="A0A0R0I7F6"/>
<proteinExistence type="predicted"/>
<evidence type="ECO:0000313" key="1">
    <source>
        <dbReference type="EMBL" id="KRH38253.1"/>
    </source>
</evidence>
<dbReference type="Proteomes" id="UP000008827">
    <property type="component" value="Chromosome 9"/>
</dbReference>
<dbReference type="EMBL" id="CM000842">
    <property type="protein sequence ID" value="KRH38253.1"/>
    <property type="molecule type" value="Genomic_DNA"/>
</dbReference>
<evidence type="ECO:0000313" key="3">
    <source>
        <dbReference type="Proteomes" id="UP000008827"/>
    </source>
</evidence>
<sequence length="90" mass="10375">MIKDTTFGIKEFDTGLVAPSHWGLVARCTKIINPNFEDVKYVINYLIFGEAIKKYYTDISSTLFKSYTNTPIREMDVMVKKQEVSVFVII</sequence>
<dbReference type="PaxDb" id="3847-GLYMA09G21790.1"/>
<dbReference type="AlphaFoldDB" id="A0A0R0I7F6"/>
<reference evidence="1" key="3">
    <citation type="submission" date="2018-07" db="EMBL/GenBank/DDBJ databases">
        <title>WGS assembly of Glycine max.</title>
        <authorList>
            <person name="Schmutz J."/>
            <person name="Cannon S."/>
            <person name="Schlueter J."/>
            <person name="Ma J."/>
            <person name="Mitros T."/>
            <person name="Nelson W."/>
            <person name="Hyten D."/>
            <person name="Song Q."/>
            <person name="Thelen J."/>
            <person name="Cheng J."/>
            <person name="Xu D."/>
            <person name="Hellsten U."/>
            <person name="May G."/>
            <person name="Yu Y."/>
            <person name="Sakurai T."/>
            <person name="Umezawa T."/>
            <person name="Bhattacharyya M."/>
            <person name="Sandhu D."/>
            <person name="Valliyodan B."/>
            <person name="Lindquist E."/>
            <person name="Peto M."/>
            <person name="Grant D."/>
            <person name="Shu S."/>
            <person name="Goodstein D."/>
            <person name="Barry K."/>
            <person name="Futrell-Griggs M."/>
            <person name="Abernathy B."/>
            <person name="Du J."/>
            <person name="Tian Z."/>
            <person name="Zhu L."/>
            <person name="Gill N."/>
            <person name="Joshi T."/>
            <person name="Libault M."/>
            <person name="Sethuraman A."/>
            <person name="Zhang X."/>
            <person name="Shinozaki K."/>
            <person name="Nguyen H."/>
            <person name="Wing R."/>
            <person name="Cregan P."/>
            <person name="Specht J."/>
            <person name="Grimwood J."/>
            <person name="Rokhsar D."/>
            <person name="Stacey G."/>
            <person name="Shoemaker R."/>
            <person name="Jackson S."/>
        </authorList>
    </citation>
    <scope>NUCLEOTIDE SEQUENCE</scope>
    <source>
        <tissue evidence="1">Callus</tissue>
    </source>
</reference>
<organism evidence="1">
    <name type="scientific">Glycine max</name>
    <name type="common">Soybean</name>
    <name type="synonym">Glycine hispida</name>
    <dbReference type="NCBI Taxonomy" id="3847"/>
    <lineage>
        <taxon>Eukaryota</taxon>
        <taxon>Viridiplantae</taxon>
        <taxon>Streptophyta</taxon>
        <taxon>Embryophyta</taxon>
        <taxon>Tracheophyta</taxon>
        <taxon>Spermatophyta</taxon>
        <taxon>Magnoliopsida</taxon>
        <taxon>eudicotyledons</taxon>
        <taxon>Gunneridae</taxon>
        <taxon>Pentapetalae</taxon>
        <taxon>rosids</taxon>
        <taxon>fabids</taxon>
        <taxon>Fabales</taxon>
        <taxon>Fabaceae</taxon>
        <taxon>Papilionoideae</taxon>
        <taxon>50 kb inversion clade</taxon>
        <taxon>NPAAA clade</taxon>
        <taxon>indigoferoid/millettioid clade</taxon>
        <taxon>Phaseoleae</taxon>
        <taxon>Glycine</taxon>
        <taxon>Glycine subgen. Soja</taxon>
    </lineage>
</organism>
<reference evidence="2" key="2">
    <citation type="submission" date="2018-02" db="UniProtKB">
        <authorList>
            <consortium name="EnsemblPlants"/>
        </authorList>
    </citation>
    <scope>IDENTIFICATION</scope>
    <source>
        <strain evidence="2">Williams 82</strain>
    </source>
</reference>
<reference evidence="1 2" key="1">
    <citation type="journal article" date="2010" name="Nature">
        <title>Genome sequence of the palaeopolyploid soybean.</title>
        <authorList>
            <person name="Schmutz J."/>
            <person name="Cannon S.B."/>
            <person name="Schlueter J."/>
            <person name="Ma J."/>
            <person name="Mitros T."/>
            <person name="Nelson W."/>
            <person name="Hyten D.L."/>
            <person name="Song Q."/>
            <person name="Thelen J.J."/>
            <person name="Cheng J."/>
            <person name="Xu D."/>
            <person name="Hellsten U."/>
            <person name="May G.D."/>
            <person name="Yu Y."/>
            <person name="Sakurai T."/>
            <person name="Umezawa T."/>
            <person name="Bhattacharyya M.K."/>
            <person name="Sandhu D."/>
            <person name="Valliyodan B."/>
            <person name="Lindquist E."/>
            <person name="Peto M."/>
            <person name="Grant D."/>
            <person name="Shu S."/>
            <person name="Goodstein D."/>
            <person name="Barry K."/>
            <person name="Futrell-Griggs M."/>
            <person name="Abernathy B."/>
            <person name="Du J."/>
            <person name="Tian Z."/>
            <person name="Zhu L."/>
            <person name="Gill N."/>
            <person name="Joshi T."/>
            <person name="Libault M."/>
            <person name="Sethuraman A."/>
            <person name="Zhang X.-C."/>
            <person name="Shinozaki K."/>
            <person name="Nguyen H.T."/>
            <person name="Wing R.A."/>
            <person name="Cregan P."/>
            <person name="Specht J."/>
            <person name="Grimwood J."/>
            <person name="Rokhsar D."/>
            <person name="Stacey G."/>
            <person name="Shoemaker R.C."/>
            <person name="Jackson S.A."/>
        </authorList>
    </citation>
    <scope>NUCLEOTIDE SEQUENCE</scope>
    <source>
        <strain evidence="2">cv. Williams 82</strain>
        <tissue evidence="1">Callus</tissue>
    </source>
</reference>
<accession>A0A0R0I7F6</accession>
<keyword evidence="3" id="KW-1185">Reference proteome</keyword>